<dbReference type="Gene3D" id="3.40.50.1820">
    <property type="entry name" value="alpha/beta hydrolase"/>
    <property type="match status" value="1"/>
</dbReference>
<protein>
    <recommendedName>
        <fullName evidence="2">Serine aminopeptidase S33 domain-containing protein</fullName>
    </recommendedName>
</protein>
<feature type="signal peptide" evidence="1">
    <location>
        <begin position="1"/>
        <end position="19"/>
    </location>
</feature>
<keyword evidence="4" id="KW-1185">Reference proteome</keyword>
<dbReference type="AlphaFoldDB" id="A0A1H3WNT8"/>
<dbReference type="STRING" id="551991.SAMN05192529_103182"/>
<dbReference type="Gene3D" id="3.10.450.590">
    <property type="match status" value="1"/>
</dbReference>
<proteinExistence type="predicted"/>
<dbReference type="PANTHER" id="PTHR43265:SF1">
    <property type="entry name" value="ESTERASE ESTD"/>
    <property type="match status" value="1"/>
</dbReference>
<dbReference type="SUPFAM" id="SSF53474">
    <property type="entry name" value="alpha/beta-Hydrolases"/>
    <property type="match status" value="1"/>
</dbReference>
<feature type="domain" description="Serine aminopeptidase S33" evidence="2">
    <location>
        <begin position="159"/>
        <end position="397"/>
    </location>
</feature>
<feature type="chain" id="PRO_5011604390" description="Serine aminopeptidase S33 domain-containing protein" evidence="1">
    <location>
        <begin position="20"/>
        <end position="430"/>
    </location>
</feature>
<name>A0A1H3WNT8_9BACT</name>
<dbReference type="EMBL" id="FNQY01000003">
    <property type="protein sequence ID" value="SDZ88815.1"/>
    <property type="molecule type" value="Genomic_DNA"/>
</dbReference>
<evidence type="ECO:0000313" key="4">
    <source>
        <dbReference type="Proteomes" id="UP000199041"/>
    </source>
</evidence>
<dbReference type="Proteomes" id="UP000199041">
    <property type="component" value="Unassembled WGS sequence"/>
</dbReference>
<dbReference type="OrthoDB" id="9809549at2"/>
<evidence type="ECO:0000313" key="3">
    <source>
        <dbReference type="EMBL" id="SDZ88815.1"/>
    </source>
</evidence>
<dbReference type="PANTHER" id="PTHR43265">
    <property type="entry name" value="ESTERASE ESTD"/>
    <property type="match status" value="1"/>
</dbReference>
<evidence type="ECO:0000256" key="1">
    <source>
        <dbReference type="SAM" id="SignalP"/>
    </source>
</evidence>
<keyword evidence="1" id="KW-0732">Signal</keyword>
<dbReference type="InterPro" id="IPR029058">
    <property type="entry name" value="AB_hydrolase_fold"/>
</dbReference>
<gene>
    <name evidence="3" type="ORF">SAMN05192529_103182</name>
</gene>
<dbReference type="GO" id="GO:0052689">
    <property type="term" value="F:carboxylic ester hydrolase activity"/>
    <property type="evidence" value="ECO:0007669"/>
    <property type="project" value="TreeGrafter"/>
</dbReference>
<dbReference type="InterPro" id="IPR022742">
    <property type="entry name" value="Hydrolase_4"/>
</dbReference>
<dbReference type="Pfam" id="PF12146">
    <property type="entry name" value="Hydrolase_4"/>
    <property type="match status" value="1"/>
</dbReference>
<evidence type="ECO:0000259" key="2">
    <source>
        <dbReference type="Pfam" id="PF12146"/>
    </source>
</evidence>
<dbReference type="RefSeq" id="WP_091394132.1">
    <property type="nucleotide sequence ID" value="NZ_FNQY01000003.1"/>
</dbReference>
<sequence>MKLKLVFAIAFIFPILSFAQSAKPKEQQIAKEFVEDIMQERYEKALSLCDTLFKVKVSQSMLQQIRNGLVQQLGSLKNIISTSQQPYKEDQLIILYSQFEKGNLDLKVLTNKDFTVSGFYMAPHKEAYNQATNPNAYDIQSGNLLLPGTLLIPKSDNKHKLVILVHGSGPGDRDETLGQIKPFMDLAEGLLKNGIASYRYDKRTFVNPGSLPADYTIDDEVTTDVFNIIEHFSSNDTFRNYKIYVIGHSLGAMLAPRIAKEAGDKISGIVMMAAPARKLSDIILEQTKYLDSLFPGKEQDEALRMTARQLHYMHSPAFNERSPLDSLLLNQPASYWLSLKSYNQVGTITGLRLPVLILQGEKDYQVRMTDFNIWKQNTKGMSNFTYKSYPGLSHLFMSSNGIPSPKDYQGEKHIPDYVITDLSKWIINQK</sequence>
<organism evidence="3 4">
    <name type="scientific">Arachidicoccus rhizosphaerae</name>
    <dbReference type="NCBI Taxonomy" id="551991"/>
    <lineage>
        <taxon>Bacteria</taxon>
        <taxon>Pseudomonadati</taxon>
        <taxon>Bacteroidota</taxon>
        <taxon>Chitinophagia</taxon>
        <taxon>Chitinophagales</taxon>
        <taxon>Chitinophagaceae</taxon>
        <taxon>Arachidicoccus</taxon>
    </lineage>
</organism>
<accession>A0A1H3WNT8</accession>
<reference evidence="3 4" key="1">
    <citation type="submission" date="2016-10" db="EMBL/GenBank/DDBJ databases">
        <authorList>
            <person name="de Groot N.N."/>
        </authorList>
    </citation>
    <scope>NUCLEOTIDE SEQUENCE [LARGE SCALE GENOMIC DNA]</scope>
    <source>
        <strain evidence="3 4">Vu-144</strain>
    </source>
</reference>
<dbReference type="InterPro" id="IPR053145">
    <property type="entry name" value="AB_hydrolase_Est10"/>
</dbReference>